<protein>
    <recommendedName>
        <fullName evidence="6">Alpha-1,2-mannosidase</fullName>
    </recommendedName>
</protein>
<dbReference type="Pfam" id="PF07971">
    <property type="entry name" value="Glyco_hydro_92"/>
    <property type="match status" value="1"/>
</dbReference>
<dbReference type="SUPFAM" id="SSF48208">
    <property type="entry name" value="Six-hairpin glycosidases"/>
    <property type="match status" value="1"/>
</dbReference>
<comment type="caution">
    <text evidence="4">The sequence shown here is derived from an EMBL/GenBank/DDBJ whole genome shotgun (WGS) entry which is preliminary data.</text>
</comment>
<dbReference type="PANTHER" id="PTHR12143:SF39">
    <property type="entry name" value="SECRETED PROTEIN"/>
    <property type="match status" value="1"/>
</dbReference>
<evidence type="ECO:0000313" key="5">
    <source>
        <dbReference type="Proteomes" id="UP000243342"/>
    </source>
</evidence>
<feature type="non-terminal residue" evidence="4">
    <location>
        <position position="1"/>
    </location>
</feature>
<dbReference type="InterPro" id="IPR014718">
    <property type="entry name" value="GH-type_carb-bd"/>
</dbReference>
<evidence type="ECO:0000259" key="2">
    <source>
        <dbReference type="Pfam" id="PF07971"/>
    </source>
</evidence>
<feature type="compositionally biased region" description="Low complexity" evidence="1">
    <location>
        <begin position="437"/>
        <end position="446"/>
    </location>
</feature>
<evidence type="ECO:0000313" key="4">
    <source>
        <dbReference type="EMBL" id="OIV35451.1"/>
    </source>
</evidence>
<feature type="compositionally biased region" description="Gly residues" evidence="1">
    <location>
        <begin position="37"/>
        <end position="48"/>
    </location>
</feature>
<feature type="region of interest" description="Disordered" evidence="1">
    <location>
        <begin position="437"/>
        <end position="457"/>
    </location>
</feature>
<dbReference type="GO" id="GO:0005975">
    <property type="term" value="P:carbohydrate metabolic process"/>
    <property type="evidence" value="ECO:0007669"/>
    <property type="project" value="InterPro"/>
</dbReference>
<dbReference type="GO" id="GO:0005829">
    <property type="term" value="C:cytosol"/>
    <property type="evidence" value="ECO:0007669"/>
    <property type="project" value="TreeGrafter"/>
</dbReference>
<dbReference type="AlphaFoldDB" id="A0A1J7B9X2"/>
<dbReference type="GO" id="GO:0006516">
    <property type="term" value="P:glycoprotein catabolic process"/>
    <property type="evidence" value="ECO:0007669"/>
    <property type="project" value="TreeGrafter"/>
</dbReference>
<dbReference type="OrthoDB" id="9804511at2"/>
<feature type="region of interest" description="Disordered" evidence="1">
    <location>
        <begin position="663"/>
        <end position="684"/>
    </location>
</feature>
<dbReference type="NCBIfam" id="TIGR01180">
    <property type="entry name" value="aman2_put"/>
    <property type="match status" value="1"/>
</dbReference>
<dbReference type="EMBL" id="MLCF01000151">
    <property type="protein sequence ID" value="OIV35451.1"/>
    <property type="molecule type" value="Genomic_DNA"/>
</dbReference>
<dbReference type="Pfam" id="PF17678">
    <property type="entry name" value="Glyco_hydro_92N"/>
    <property type="match status" value="1"/>
</dbReference>
<organism evidence="4 5">
    <name type="scientific">Mangrovactinospora gilvigrisea</name>
    <dbReference type="NCBI Taxonomy" id="1428644"/>
    <lineage>
        <taxon>Bacteria</taxon>
        <taxon>Bacillati</taxon>
        <taxon>Actinomycetota</taxon>
        <taxon>Actinomycetes</taxon>
        <taxon>Kitasatosporales</taxon>
        <taxon>Streptomycetaceae</taxon>
        <taxon>Mangrovactinospora</taxon>
    </lineage>
</organism>
<dbReference type="Gene3D" id="2.70.98.10">
    <property type="match status" value="1"/>
</dbReference>
<dbReference type="RefSeq" id="WP_071658579.1">
    <property type="nucleotide sequence ID" value="NZ_MLCF01000151.1"/>
</dbReference>
<gene>
    <name evidence="4" type="ORF">BIV57_21430</name>
</gene>
<dbReference type="Gene3D" id="1.20.1610.10">
    <property type="entry name" value="alpha-1,2-mannosidases domains"/>
    <property type="match status" value="1"/>
</dbReference>
<dbReference type="PANTHER" id="PTHR12143">
    <property type="entry name" value="PEPTIDE N-GLYCANASE PNGASE -RELATED"/>
    <property type="match status" value="1"/>
</dbReference>
<evidence type="ECO:0000256" key="1">
    <source>
        <dbReference type="SAM" id="MobiDB-lite"/>
    </source>
</evidence>
<dbReference type="Gene3D" id="3.30.2080.10">
    <property type="entry name" value="GH92 mannosidase domain"/>
    <property type="match status" value="1"/>
</dbReference>
<dbReference type="InterPro" id="IPR041371">
    <property type="entry name" value="GH92_N"/>
</dbReference>
<reference evidence="4 5" key="1">
    <citation type="submission" date="2016-10" db="EMBL/GenBank/DDBJ databases">
        <title>Genome sequence of Streptomyces gilvigriseus MUSC 26.</title>
        <authorList>
            <person name="Lee L.-H."/>
            <person name="Ser H.-L."/>
        </authorList>
    </citation>
    <scope>NUCLEOTIDE SEQUENCE [LARGE SCALE GENOMIC DNA]</scope>
    <source>
        <strain evidence="4 5">MUSC 26</strain>
    </source>
</reference>
<proteinExistence type="predicted"/>
<dbReference type="Proteomes" id="UP000243342">
    <property type="component" value="Unassembled WGS sequence"/>
</dbReference>
<dbReference type="InterPro" id="IPR005887">
    <property type="entry name" value="GH92_a_mannosidase_put"/>
</dbReference>
<dbReference type="Gene3D" id="1.20.1050.60">
    <property type="entry name" value="alpha-1,2-mannosidase"/>
    <property type="match status" value="1"/>
</dbReference>
<sequence length="715" mass="73814">PAPRVTADPVYAAPASTADPTAYVDPFAGTRPSPAGRGSGTGDGGGHTFPGAAAPYGMLQWSPDTSMHPDGGGYDYRDTAVTGFGLTHLSGPGCPSGGQAALLPVTGGAGDSGEATASVPFAHADESAAPGRYAVRLGNGTAVRLAAATRAGTGTVAFPPRAKRPALLLNLDSPQRKLLRTTLHYHGRTGVSGSVTTTGFCGTAHSGHPATLYFSYALSAPFTARTLRTTGTGPGGALLSLPAAARGVTVRVGVSLTSEAEAAANRRAEADGRSTAQLAAAAHTAWRRRLGAVTTEGGTAARRATLYTALYHACLDPSVASDADGRYRGFDGRVHRLPPGRAAHYTNFSGWDIYRSQAQLTALLDPRRASDMAQSLVDDAEQDPSGTLPRWAADTADARVMPGDSAIAVLAAYYAFGARDFDTAAALRLAARQQKAATPATPGADDPGADGDDYPAPVSTQLEYRVDDLALARLAAATGHRALAAEFTARAGRWRLLTDTRARLLRPGAHPADLDRDWDAYAQASAVTQTAGLGTLDPAALAALRGGPAAARRYLDGLLAPGGTAGGDRADLGNEPGLAVPWLYAAPPIDRPDLAARHLAEIADRQWRAAPDGIPGNDDLGELSSWYVWAALGRYPLLPGTGPDRLVTARPLFPRITVGPLTARAPASPAPRARRPACPRGGDPLGLALPAAPLTGHGRCHALVTDRTNRPARLD</sequence>
<evidence type="ECO:0008006" key="6">
    <source>
        <dbReference type="Google" id="ProtNLM"/>
    </source>
</evidence>
<keyword evidence="5" id="KW-1185">Reference proteome</keyword>
<dbReference type="InterPro" id="IPR012939">
    <property type="entry name" value="Glyco_hydro_92"/>
</dbReference>
<dbReference type="InterPro" id="IPR050883">
    <property type="entry name" value="PNGase"/>
</dbReference>
<feature type="domain" description="Glycosyl hydrolase family 92 N-terminal" evidence="3">
    <location>
        <begin position="23"/>
        <end position="255"/>
    </location>
</feature>
<dbReference type="GO" id="GO:0030246">
    <property type="term" value="F:carbohydrate binding"/>
    <property type="evidence" value="ECO:0007669"/>
    <property type="project" value="InterPro"/>
</dbReference>
<evidence type="ECO:0000259" key="3">
    <source>
        <dbReference type="Pfam" id="PF17678"/>
    </source>
</evidence>
<accession>A0A1J7B9X2</accession>
<dbReference type="InterPro" id="IPR008928">
    <property type="entry name" value="6-hairpin_glycosidase_sf"/>
</dbReference>
<feature type="domain" description="Glycosyl hydrolase family 92" evidence="2">
    <location>
        <begin position="262"/>
        <end position="658"/>
    </location>
</feature>
<name>A0A1J7B9X2_9ACTN</name>
<feature type="region of interest" description="Disordered" evidence="1">
    <location>
        <begin position="1"/>
        <end position="57"/>
    </location>
</feature>
<dbReference type="GO" id="GO:0000224">
    <property type="term" value="F:peptide-N4-(N-acetyl-beta-glucosaminyl)asparagine amidase activity"/>
    <property type="evidence" value="ECO:0007669"/>
    <property type="project" value="TreeGrafter"/>
</dbReference>